<dbReference type="EMBL" id="SBKN01000008">
    <property type="protein sequence ID" value="RXR21484.1"/>
    <property type="molecule type" value="Genomic_DNA"/>
</dbReference>
<evidence type="ECO:0000256" key="2">
    <source>
        <dbReference type="SAM" id="MobiDB-lite"/>
    </source>
</evidence>
<keyword evidence="1" id="KW-0813">Transport</keyword>
<dbReference type="InterPro" id="IPR037066">
    <property type="entry name" value="Plug_dom_sf"/>
</dbReference>
<dbReference type="CDD" id="cd07341">
    <property type="entry name" value="M56_BlaR1_MecR1_like"/>
    <property type="match status" value="1"/>
</dbReference>
<comment type="subcellular location">
    <subcellularLocation>
        <location evidence="1">Cell outer membrane</location>
        <topology evidence="1">Multi-pass membrane protein</topology>
    </subcellularLocation>
</comment>
<accession>A0A4Q1K792</accession>
<keyword evidence="1" id="KW-1134">Transmembrane beta strand</keyword>
<feature type="transmembrane region" description="Helical" evidence="3">
    <location>
        <begin position="37"/>
        <end position="60"/>
    </location>
</feature>
<gene>
    <name evidence="5" type="ORF">EQG61_12225</name>
</gene>
<keyword evidence="6" id="KW-1185">Reference proteome</keyword>
<evidence type="ECO:0000256" key="1">
    <source>
        <dbReference type="PROSITE-ProRule" id="PRU01360"/>
    </source>
</evidence>
<dbReference type="Proteomes" id="UP000289857">
    <property type="component" value="Unassembled WGS sequence"/>
</dbReference>
<protein>
    <recommendedName>
        <fullName evidence="4">Peptidase M56 domain-containing protein</fullName>
    </recommendedName>
</protein>
<evidence type="ECO:0000259" key="4">
    <source>
        <dbReference type="Pfam" id="PF05569"/>
    </source>
</evidence>
<dbReference type="Gene3D" id="2.170.130.10">
    <property type="entry name" value="TonB-dependent receptor, plug domain"/>
    <property type="match status" value="1"/>
</dbReference>
<dbReference type="OrthoDB" id="1522859at2"/>
<dbReference type="SUPFAM" id="SSF56935">
    <property type="entry name" value="Porins"/>
    <property type="match status" value="1"/>
</dbReference>
<keyword evidence="1 3" id="KW-0812">Transmembrane</keyword>
<dbReference type="AlphaFoldDB" id="A0A4Q1K792"/>
<comment type="similarity">
    <text evidence="1">Belongs to the TonB-dependent receptor family.</text>
</comment>
<dbReference type="InterPro" id="IPR039426">
    <property type="entry name" value="TonB-dep_rcpt-like"/>
</dbReference>
<keyword evidence="1 3" id="KW-0472">Membrane</keyword>
<feature type="region of interest" description="Disordered" evidence="2">
    <location>
        <begin position="533"/>
        <end position="552"/>
    </location>
</feature>
<dbReference type="InterPro" id="IPR052173">
    <property type="entry name" value="Beta-lactam_resp_regulator"/>
</dbReference>
<dbReference type="PANTHER" id="PTHR34978">
    <property type="entry name" value="POSSIBLE SENSOR-TRANSDUCER PROTEIN BLAR"/>
    <property type="match status" value="1"/>
</dbReference>
<feature type="domain" description="Peptidase M56" evidence="4">
    <location>
        <begin position="75"/>
        <end position="256"/>
    </location>
</feature>
<dbReference type="InterPro" id="IPR008756">
    <property type="entry name" value="Peptidase_M56"/>
</dbReference>
<comment type="caution">
    <text evidence="5">The sequence shown here is derived from an EMBL/GenBank/DDBJ whole genome shotgun (WGS) entry which is preliminary data.</text>
</comment>
<proteinExistence type="inferred from homology"/>
<evidence type="ECO:0000313" key="5">
    <source>
        <dbReference type="EMBL" id="RXR21484.1"/>
    </source>
</evidence>
<dbReference type="GO" id="GO:0009279">
    <property type="term" value="C:cell outer membrane"/>
    <property type="evidence" value="ECO:0007669"/>
    <property type="project" value="UniProtKB-SubCell"/>
</dbReference>
<keyword evidence="1" id="KW-0998">Cell outer membrane</keyword>
<organism evidence="5 6">
    <name type="scientific">Flavobacterium stagni</name>
    <dbReference type="NCBI Taxonomy" id="2506421"/>
    <lineage>
        <taxon>Bacteria</taxon>
        <taxon>Pseudomonadati</taxon>
        <taxon>Bacteroidota</taxon>
        <taxon>Flavobacteriia</taxon>
        <taxon>Flavobacteriales</taxon>
        <taxon>Flavobacteriaceae</taxon>
        <taxon>Flavobacterium</taxon>
    </lineage>
</organism>
<feature type="transmembrane region" description="Helical" evidence="3">
    <location>
        <begin position="92"/>
        <end position="119"/>
    </location>
</feature>
<dbReference type="RefSeq" id="WP_129462234.1">
    <property type="nucleotide sequence ID" value="NZ_SBKN01000008.1"/>
</dbReference>
<evidence type="ECO:0000256" key="3">
    <source>
        <dbReference type="SAM" id="Phobius"/>
    </source>
</evidence>
<evidence type="ECO:0000313" key="6">
    <source>
        <dbReference type="Proteomes" id="UP000289857"/>
    </source>
</evidence>
<feature type="transmembrane region" description="Helical" evidence="3">
    <location>
        <begin position="6"/>
        <end position="25"/>
    </location>
</feature>
<dbReference type="PROSITE" id="PS52016">
    <property type="entry name" value="TONB_DEPENDENT_REC_3"/>
    <property type="match status" value="1"/>
</dbReference>
<dbReference type="Pfam" id="PF05569">
    <property type="entry name" value="Peptidase_M56"/>
    <property type="match status" value="1"/>
</dbReference>
<reference evidence="6" key="1">
    <citation type="submission" date="2019-01" db="EMBL/GenBank/DDBJ databases">
        <title>Cytophagaceae bacterium strain CAR-16.</title>
        <authorList>
            <person name="Chen W.-M."/>
        </authorList>
    </citation>
    <scope>NUCLEOTIDE SEQUENCE [LARGE SCALE GENOMIC DNA]</scope>
    <source>
        <strain evidence="6">WWJ-16</strain>
    </source>
</reference>
<dbReference type="PANTHER" id="PTHR34978:SF3">
    <property type="entry name" value="SLR0241 PROTEIN"/>
    <property type="match status" value="1"/>
</dbReference>
<name>A0A4Q1K792_9FLAO</name>
<sequence>MEALFIYLLKSGGLLATFFLVYYLFLRKETFFKSNRWFLLAGYALSMLLPLLTITKTVWITRPKLTIDQLMAMAAPGVAKTPPPPTMDWSSILLALYIGIALVFIGRLVFQLFSVVSFLKQRNSAQQDAVKLVDVNESVAPFSFFNYIVINSQLYTEEERQSILLHEQIHSQQRHSIDVLIAHVICGLFWFNPFVWAYKKVLLQNLEYIADREAMALSGNPTAYQKALLKVAIPTHQLAITNPFYQSLIKKRILMLHQNQSHQRNSWKYTLMIPALVAFIFLFQIKTVAQEKETQIIERNDNQNIIQMRWDKNTPDSEMESDVKALKEQGVTVKYSKVKRNEKGEITGIKVSYEDNKGKKGQTQVSGDEPIAPIVFFKSDDHIGFGTPKMKTLTVTKTFSQDEPGDVRIEKRIIRSDDGSEIITLNGSEDIDASVNEHKIVVRATNSDKPMIIVDGKVMELGYDVNAINPEDIVTVEVFKDGDVVKTYGAEAKNGVVKINTKKIKAIRAEAMEEGRKAMEEGREEMRVEMKRAKEEMRKARAEMDAQQPELEKARQEMLKAKEEMLKAKAEMEKAKAEFEKAKANLKKG</sequence>
<feature type="transmembrane region" description="Helical" evidence="3">
    <location>
        <begin position="179"/>
        <end position="198"/>
    </location>
</feature>
<keyword evidence="3" id="KW-1133">Transmembrane helix</keyword>